<organism evidence="2 3">
    <name type="scientific">Propionivibrio dicarboxylicus</name>
    <dbReference type="NCBI Taxonomy" id="83767"/>
    <lineage>
        <taxon>Bacteria</taxon>
        <taxon>Pseudomonadati</taxon>
        <taxon>Pseudomonadota</taxon>
        <taxon>Betaproteobacteria</taxon>
        <taxon>Rhodocyclales</taxon>
        <taxon>Rhodocyclaceae</taxon>
        <taxon>Propionivibrio</taxon>
    </lineage>
</organism>
<evidence type="ECO:0000313" key="2">
    <source>
        <dbReference type="EMBL" id="SDH93467.1"/>
    </source>
</evidence>
<dbReference type="GO" id="GO:0004497">
    <property type="term" value="F:monooxygenase activity"/>
    <property type="evidence" value="ECO:0007669"/>
    <property type="project" value="UniProtKB-KW"/>
</dbReference>
<protein>
    <submittedName>
        <fullName evidence="2">Quinol monooxygenase YgiN</fullName>
    </submittedName>
</protein>
<dbReference type="RefSeq" id="WP_091938312.1">
    <property type="nucleotide sequence ID" value="NZ_FNCY01000010.1"/>
</dbReference>
<dbReference type="AlphaFoldDB" id="A0A1G8GGR0"/>
<proteinExistence type="predicted"/>
<dbReference type="Pfam" id="PF03992">
    <property type="entry name" value="ABM"/>
    <property type="match status" value="1"/>
</dbReference>
<gene>
    <name evidence="2" type="ORF">SAMN05660652_02584</name>
</gene>
<accession>A0A1G8GGR0</accession>
<dbReference type="InterPro" id="IPR011008">
    <property type="entry name" value="Dimeric_a/b-barrel"/>
</dbReference>
<reference evidence="2 3" key="1">
    <citation type="submission" date="2016-10" db="EMBL/GenBank/DDBJ databases">
        <authorList>
            <person name="de Groot N.N."/>
        </authorList>
    </citation>
    <scope>NUCLEOTIDE SEQUENCE [LARGE SCALE GENOMIC DNA]</scope>
    <source>
        <strain evidence="2 3">DSM 5885</strain>
    </source>
</reference>
<name>A0A1G8GGR0_9RHOO</name>
<feature type="domain" description="ABM" evidence="1">
    <location>
        <begin position="2"/>
        <end position="100"/>
    </location>
</feature>
<dbReference type="Proteomes" id="UP000198607">
    <property type="component" value="Unassembled WGS sequence"/>
</dbReference>
<keyword evidence="3" id="KW-1185">Reference proteome</keyword>
<dbReference type="SUPFAM" id="SSF54909">
    <property type="entry name" value="Dimeric alpha+beta barrel"/>
    <property type="match status" value="1"/>
</dbReference>
<sequence length="104" mass="11630">MIHVLAFASIKPGLRDKALEVYRVLAPKVLANEPGCLEYAPTIDVDFGLPNQQLDPDMVVITERWKSLDDFRAHVAGPAHVVEFRAAIKDYLEKTTLKITQDAI</sequence>
<keyword evidence="2" id="KW-0560">Oxidoreductase</keyword>
<evidence type="ECO:0000259" key="1">
    <source>
        <dbReference type="PROSITE" id="PS51725"/>
    </source>
</evidence>
<dbReference type="STRING" id="83767.SAMN05660652_02584"/>
<dbReference type="Gene3D" id="3.30.70.100">
    <property type="match status" value="1"/>
</dbReference>
<keyword evidence="2" id="KW-0503">Monooxygenase</keyword>
<evidence type="ECO:0000313" key="3">
    <source>
        <dbReference type="Proteomes" id="UP000198607"/>
    </source>
</evidence>
<dbReference type="OrthoDB" id="9812192at2"/>
<dbReference type="InterPro" id="IPR007138">
    <property type="entry name" value="ABM_dom"/>
</dbReference>
<dbReference type="PROSITE" id="PS51725">
    <property type="entry name" value="ABM"/>
    <property type="match status" value="1"/>
</dbReference>
<dbReference type="EMBL" id="FNCY01000010">
    <property type="protein sequence ID" value="SDH93467.1"/>
    <property type="molecule type" value="Genomic_DNA"/>
</dbReference>